<proteinExistence type="predicted"/>
<feature type="signal peptide" evidence="2">
    <location>
        <begin position="1"/>
        <end position="25"/>
    </location>
</feature>
<gene>
    <name evidence="3" type="ORF">FHW18_005110</name>
</gene>
<sequence length="102" mass="10238">MTKTLKLMYATAAVAASLAAGGVFAQTTPPAGADSKGRTPPVVSPQRTETGGVRDPAAANTNRNTATPSGNVAGVGQGATGQRGTTQLDTRKGQEKVTRDAK</sequence>
<protein>
    <submittedName>
        <fullName evidence="3">Uncharacterized protein</fullName>
    </submittedName>
</protein>
<dbReference type="RefSeq" id="WP_179590196.1">
    <property type="nucleotide sequence ID" value="NZ_JACBYR010000003.1"/>
</dbReference>
<feature type="compositionally biased region" description="Low complexity" evidence="1">
    <location>
        <begin position="57"/>
        <end position="72"/>
    </location>
</feature>
<reference evidence="3 4" key="1">
    <citation type="submission" date="2020-07" db="EMBL/GenBank/DDBJ databases">
        <title>Genomic Encyclopedia of Type Strains, Phase IV (KMG-V): Genome sequencing to study the core and pangenomes of soil and plant-associated prokaryotes.</title>
        <authorList>
            <person name="Whitman W."/>
        </authorList>
    </citation>
    <scope>NUCLEOTIDE SEQUENCE [LARGE SCALE GENOMIC DNA]</scope>
    <source>
        <strain evidence="3 4">SAS40</strain>
    </source>
</reference>
<dbReference type="AlphaFoldDB" id="A0A7Y9IZE8"/>
<comment type="caution">
    <text evidence="3">The sequence shown here is derived from an EMBL/GenBank/DDBJ whole genome shotgun (WGS) entry which is preliminary data.</text>
</comment>
<dbReference type="Proteomes" id="UP000542125">
    <property type="component" value="Unassembled WGS sequence"/>
</dbReference>
<evidence type="ECO:0000256" key="1">
    <source>
        <dbReference type="SAM" id="MobiDB-lite"/>
    </source>
</evidence>
<feature type="chain" id="PRO_5031331912" evidence="2">
    <location>
        <begin position="26"/>
        <end position="102"/>
    </location>
</feature>
<evidence type="ECO:0000313" key="4">
    <source>
        <dbReference type="Proteomes" id="UP000542125"/>
    </source>
</evidence>
<name>A0A7Y9IZE8_9BURK</name>
<organism evidence="3 4">
    <name type="scientific">Pigmentiphaga litoralis</name>
    <dbReference type="NCBI Taxonomy" id="516702"/>
    <lineage>
        <taxon>Bacteria</taxon>
        <taxon>Pseudomonadati</taxon>
        <taxon>Pseudomonadota</taxon>
        <taxon>Betaproteobacteria</taxon>
        <taxon>Burkholderiales</taxon>
        <taxon>Alcaligenaceae</taxon>
        <taxon>Pigmentiphaga</taxon>
    </lineage>
</organism>
<evidence type="ECO:0000256" key="2">
    <source>
        <dbReference type="SAM" id="SignalP"/>
    </source>
</evidence>
<dbReference type="EMBL" id="JACBYR010000003">
    <property type="protein sequence ID" value="NYE85791.1"/>
    <property type="molecule type" value="Genomic_DNA"/>
</dbReference>
<accession>A0A7Y9IZE8</accession>
<evidence type="ECO:0000313" key="3">
    <source>
        <dbReference type="EMBL" id="NYE85791.1"/>
    </source>
</evidence>
<feature type="compositionally biased region" description="Basic and acidic residues" evidence="1">
    <location>
        <begin position="89"/>
        <end position="102"/>
    </location>
</feature>
<keyword evidence="4" id="KW-1185">Reference proteome</keyword>
<keyword evidence="2" id="KW-0732">Signal</keyword>
<feature type="region of interest" description="Disordered" evidence="1">
    <location>
        <begin position="25"/>
        <end position="102"/>
    </location>
</feature>